<dbReference type="Proteomes" id="UP000095767">
    <property type="component" value="Unassembled WGS sequence"/>
</dbReference>
<keyword evidence="2" id="KW-1185">Reference proteome</keyword>
<name>A0A1E5VKS5_9POAL</name>
<comment type="caution">
    <text evidence="1">The sequence shown here is derived from an EMBL/GenBank/DDBJ whole genome shotgun (WGS) entry which is preliminary data.</text>
</comment>
<feature type="non-terminal residue" evidence="1">
    <location>
        <position position="1"/>
    </location>
</feature>
<proteinExistence type="predicted"/>
<accession>A0A1E5VKS5</accession>
<gene>
    <name evidence="1" type="ORF">BAE44_0013308</name>
</gene>
<evidence type="ECO:0000313" key="1">
    <source>
        <dbReference type="EMBL" id="OEL25674.1"/>
    </source>
</evidence>
<organism evidence="1 2">
    <name type="scientific">Dichanthelium oligosanthes</name>
    <dbReference type="NCBI Taxonomy" id="888268"/>
    <lineage>
        <taxon>Eukaryota</taxon>
        <taxon>Viridiplantae</taxon>
        <taxon>Streptophyta</taxon>
        <taxon>Embryophyta</taxon>
        <taxon>Tracheophyta</taxon>
        <taxon>Spermatophyta</taxon>
        <taxon>Magnoliopsida</taxon>
        <taxon>Liliopsida</taxon>
        <taxon>Poales</taxon>
        <taxon>Poaceae</taxon>
        <taxon>PACMAD clade</taxon>
        <taxon>Panicoideae</taxon>
        <taxon>Panicodae</taxon>
        <taxon>Paniceae</taxon>
        <taxon>Dichantheliinae</taxon>
        <taxon>Dichanthelium</taxon>
    </lineage>
</organism>
<evidence type="ECO:0000313" key="2">
    <source>
        <dbReference type="Proteomes" id="UP000095767"/>
    </source>
</evidence>
<reference evidence="1 2" key="1">
    <citation type="submission" date="2016-09" db="EMBL/GenBank/DDBJ databases">
        <title>The draft genome of Dichanthelium oligosanthes: A C3 panicoid grass species.</title>
        <authorList>
            <person name="Studer A.J."/>
            <person name="Schnable J.C."/>
            <person name="Brutnell T.P."/>
        </authorList>
    </citation>
    <scope>NUCLEOTIDE SEQUENCE [LARGE SCALE GENOMIC DNA]</scope>
    <source>
        <strain evidence="2">cv. Kellogg 1175</strain>
        <tissue evidence="1">Leaf</tissue>
    </source>
</reference>
<sequence length="80" mass="8853">LDFLRKNAQQQEVVNSFEVLTAEGAGTRAGKAMAEEMFRGPAPTLDCQPKEKAKLVRSLHFPKFFGPQHGRLPDKVSLVS</sequence>
<dbReference type="AlphaFoldDB" id="A0A1E5VKS5"/>
<protein>
    <submittedName>
        <fullName evidence="1">Uncharacterized protein</fullName>
    </submittedName>
</protein>
<dbReference type="EMBL" id="LWDX02036698">
    <property type="protein sequence ID" value="OEL25674.1"/>
    <property type="molecule type" value="Genomic_DNA"/>
</dbReference>